<sequence length="31" mass="3445">MVAYRHTEGHVANKRLLSVIRSAPPTHCSVN</sequence>
<dbReference type="AlphaFoldDB" id="A0A0E9UU80"/>
<dbReference type="EMBL" id="GBXM01039210">
    <property type="protein sequence ID" value="JAH69367.1"/>
    <property type="molecule type" value="Transcribed_RNA"/>
</dbReference>
<accession>A0A0E9UU80</accession>
<evidence type="ECO:0000313" key="1">
    <source>
        <dbReference type="EMBL" id="JAH69367.1"/>
    </source>
</evidence>
<reference evidence="1" key="1">
    <citation type="submission" date="2014-11" db="EMBL/GenBank/DDBJ databases">
        <authorList>
            <person name="Amaro Gonzalez C."/>
        </authorList>
    </citation>
    <scope>NUCLEOTIDE SEQUENCE</scope>
</reference>
<protein>
    <submittedName>
        <fullName evidence="1">Uncharacterized protein</fullName>
    </submittedName>
</protein>
<organism evidence="1">
    <name type="scientific">Anguilla anguilla</name>
    <name type="common">European freshwater eel</name>
    <name type="synonym">Muraena anguilla</name>
    <dbReference type="NCBI Taxonomy" id="7936"/>
    <lineage>
        <taxon>Eukaryota</taxon>
        <taxon>Metazoa</taxon>
        <taxon>Chordata</taxon>
        <taxon>Craniata</taxon>
        <taxon>Vertebrata</taxon>
        <taxon>Euteleostomi</taxon>
        <taxon>Actinopterygii</taxon>
        <taxon>Neopterygii</taxon>
        <taxon>Teleostei</taxon>
        <taxon>Anguilliformes</taxon>
        <taxon>Anguillidae</taxon>
        <taxon>Anguilla</taxon>
    </lineage>
</organism>
<reference evidence="1" key="2">
    <citation type="journal article" date="2015" name="Fish Shellfish Immunol.">
        <title>Early steps in the European eel (Anguilla anguilla)-Vibrio vulnificus interaction in the gills: Role of the RtxA13 toxin.</title>
        <authorList>
            <person name="Callol A."/>
            <person name="Pajuelo D."/>
            <person name="Ebbesson L."/>
            <person name="Teles M."/>
            <person name="MacKenzie S."/>
            <person name="Amaro C."/>
        </authorList>
    </citation>
    <scope>NUCLEOTIDE SEQUENCE</scope>
</reference>
<proteinExistence type="predicted"/>
<name>A0A0E9UU80_ANGAN</name>